<dbReference type="Gene3D" id="2.130.10.10">
    <property type="entry name" value="YVTN repeat-like/Quinoprotein amine dehydrogenase"/>
    <property type="match status" value="2"/>
</dbReference>
<dbReference type="PANTHER" id="PTHR22839:SF0">
    <property type="entry name" value="THO COMPLEX SUBUNIT 3"/>
    <property type="match status" value="1"/>
</dbReference>
<dbReference type="SMART" id="SM00320">
    <property type="entry name" value="WD40"/>
    <property type="match status" value="6"/>
</dbReference>
<dbReference type="GO" id="GO:0000445">
    <property type="term" value="C:THO complex part of transcription export complex"/>
    <property type="evidence" value="ECO:0007669"/>
    <property type="project" value="TreeGrafter"/>
</dbReference>
<dbReference type="GO" id="GO:0006406">
    <property type="term" value="P:mRNA export from nucleus"/>
    <property type="evidence" value="ECO:0007669"/>
    <property type="project" value="InterPro"/>
</dbReference>
<dbReference type="InterPro" id="IPR040132">
    <property type="entry name" value="Tex1/THOC3"/>
</dbReference>
<dbReference type="Proteomes" id="UP000799640">
    <property type="component" value="Unassembled WGS sequence"/>
</dbReference>
<evidence type="ECO:0000313" key="5">
    <source>
        <dbReference type="EMBL" id="KAF2401270.1"/>
    </source>
</evidence>
<dbReference type="OrthoDB" id="340259at2759"/>
<keyword evidence="1 4" id="KW-0853">WD repeat</keyword>
<dbReference type="PROSITE" id="PS00678">
    <property type="entry name" value="WD_REPEATS_1"/>
    <property type="match status" value="1"/>
</dbReference>
<dbReference type="Pfam" id="PF00400">
    <property type="entry name" value="WD40"/>
    <property type="match status" value="4"/>
</dbReference>
<reference evidence="5" key="1">
    <citation type="journal article" date="2020" name="Stud. Mycol.">
        <title>101 Dothideomycetes genomes: a test case for predicting lifestyles and emergence of pathogens.</title>
        <authorList>
            <person name="Haridas S."/>
            <person name="Albert R."/>
            <person name="Binder M."/>
            <person name="Bloem J."/>
            <person name="Labutti K."/>
            <person name="Salamov A."/>
            <person name="Andreopoulos B."/>
            <person name="Baker S."/>
            <person name="Barry K."/>
            <person name="Bills G."/>
            <person name="Bluhm B."/>
            <person name="Cannon C."/>
            <person name="Castanera R."/>
            <person name="Culley D."/>
            <person name="Daum C."/>
            <person name="Ezra D."/>
            <person name="Gonzalez J."/>
            <person name="Henrissat B."/>
            <person name="Kuo A."/>
            <person name="Liang C."/>
            <person name="Lipzen A."/>
            <person name="Lutzoni F."/>
            <person name="Magnuson J."/>
            <person name="Mondo S."/>
            <person name="Nolan M."/>
            <person name="Ohm R."/>
            <person name="Pangilinan J."/>
            <person name="Park H.-J."/>
            <person name="Ramirez L."/>
            <person name="Alfaro M."/>
            <person name="Sun H."/>
            <person name="Tritt A."/>
            <person name="Yoshinaga Y."/>
            <person name="Zwiers L.-H."/>
            <person name="Turgeon B."/>
            <person name="Goodwin S."/>
            <person name="Spatafora J."/>
            <person name="Crous P."/>
            <person name="Grigoriev I."/>
        </authorList>
    </citation>
    <scope>NUCLEOTIDE SEQUENCE</scope>
    <source>
        <strain evidence="5">CBS 262.69</strain>
    </source>
</reference>
<evidence type="ECO:0000256" key="1">
    <source>
        <dbReference type="ARBA" id="ARBA00022574"/>
    </source>
</evidence>
<evidence type="ECO:0000256" key="2">
    <source>
        <dbReference type="ARBA" id="ARBA00022737"/>
    </source>
</evidence>
<dbReference type="InterPro" id="IPR019775">
    <property type="entry name" value="WD40_repeat_CS"/>
</dbReference>
<name>A0A6G1HZ15_9PEZI</name>
<dbReference type="InterPro" id="IPR036322">
    <property type="entry name" value="WD40_repeat_dom_sf"/>
</dbReference>
<dbReference type="AlphaFoldDB" id="A0A6G1HZ15"/>
<accession>A0A6G1HZ15</accession>
<feature type="repeat" description="WD" evidence="4">
    <location>
        <begin position="92"/>
        <end position="134"/>
    </location>
</feature>
<comment type="similarity">
    <text evidence="3">Belongs to the THOC3 family.</text>
</comment>
<dbReference type="InterPro" id="IPR015943">
    <property type="entry name" value="WD40/YVTN_repeat-like_dom_sf"/>
</dbReference>
<dbReference type="PROSITE" id="PS50082">
    <property type="entry name" value="WD_REPEATS_2"/>
    <property type="match status" value="2"/>
</dbReference>
<dbReference type="EMBL" id="ML996693">
    <property type="protein sequence ID" value="KAF2401270.1"/>
    <property type="molecule type" value="Genomic_DNA"/>
</dbReference>
<dbReference type="PROSITE" id="PS50294">
    <property type="entry name" value="WD_REPEATS_REGION"/>
    <property type="match status" value="2"/>
</dbReference>
<organism evidence="5 6">
    <name type="scientific">Trichodelitschia bisporula</name>
    <dbReference type="NCBI Taxonomy" id="703511"/>
    <lineage>
        <taxon>Eukaryota</taxon>
        <taxon>Fungi</taxon>
        <taxon>Dikarya</taxon>
        <taxon>Ascomycota</taxon>
        <taxon>Pezizomycotina</taxon>
        <taxon>Dothideomycetes</taxon>
        <taxon>Dothideomycetes incertae sedis</taxon>
        <taxon>Phaeotrichales</taxon>
        <taxon>Phaeotrichaceae</taxon>
        <taxon>Trichodelitschia</taxon>
    </lineage>
</organism>
<evidence type="ECO:0000256" key="3">
    <source>
        <dbReference type="ARBA" id="ARBA00046343"/>
    </source>
</evidence>
<protein>
    <submittedName>
        <fullName evidence="5">WD40 repeat-containing protein</fullName>
    </submittedName>
</protein>
<dbReference type="PANTHER" id="PTHR22839">
    <property type="entry name" value="THO COMPLEX SUBUNIT 3 THO3"/>
    <property type="match status" value="1"/>
</dbReference>
<sequence length="340" mass="36677">MTATTSTRFRAPPKALFSSHFARQRTTVYPDTLGATRAGPSAAVTANSGPATLSVRTLAWSPLGNLLATGSGTTLRVWNPEKPNIRHSTEMVRAHGQGIERVAWNPAREAELASCSPDGMVRFWDVRSKGSIGEVKVGGECFTLAWKPDGEEVVVGRKDDTLIRIDRGKLAQVDSYRQPVQTNQTAFSWSGKELFLTTGDGSVKVLDYPSMNHLYTINAHTSSCYAIEMNAPATHLAVGGSDALITLWDTTNWVCQRTLDHMTGPVRSISFSCDGAYIVGGSDEGSGIEIVHAESGDYVHRVDFALPAPVVQWSPKDYSLAYAFGEGHAGLRIIGSFGLS</sequence>
<evidence type="ECO:0000256" key="4">
    <source>
        <dbReference type="PROSITE-ProRule" id="PRU00221"/>
    </source>
</evidence>
<keyword evidence="6" id="KW-1185">Reference proteome</keyword>
<evidence type="ECO:0000313" key="6">
    <source>
        <dbReference type="Proteomes" id="UP000799640"/>
    </source>
</evidence>
<dbReference type="InterPro" id="IPR001680">
    <property type="entry name" value="WD40_rpt"/>
</dbReference>
<feature type="repeat" description="WD" evidence="4">
    <location>
        <begin position="217"/>
        <end position="249"/>
    </location>
</feature>
<proteinExistence type="inferred from homology"/>
<keyword evidence="2" id="KW-0677">Repeat</keyword>
<gene>
    <name evidence="5" type="ORF">EJ06DRAFT_475854</name>
</gene>
<dbReference type="SUPFAM" id="SSF50978">
    <property type="entry name" value="WD40 repeat-like"/>
    <property type="match status" value="1"/>
</dbReference>